<feature type="region of interest" description="Disordered" evidence="5">
    <location>
        <begin position="434"/>
        <end position="486"/>
    </location>
</feature>
<reference evidence="8 9" key="1">
    <citation type="submission" date="2020-03" db="EMBL/GenBank/DDBJ databases">
        <title>Whole genome shotgun sequence of Phytohabitans houttuyneae NBRC 108639.</title>
        <authorList>
            <person name="Komaki H."/>
            <person name="Tamura T."/>
        </authorList>
    </citation>
    <scope>NUCLEOTIDE SEQUENCE [LARGE SCALE GENOMIC DNA]</scope>
    <source>
        <strain evidence="8 9">NBRC 108639</strain>
    </source>
</reference>
<comment type="subcellular location">
    <subcellularLocation>
        <location evidence="1">Membrane</location>
        <topology evidence="1">Multi-pass membrane protein</topology>
    </subcellularLocation>
</comment>
<feature type="domain" description="O-antigen ligase-related" evidence="7">
    <location>
        <begin position="225"/>
        <end position="362"/>
    </location>
</feature>
<organism evidence="8 9">
    <name type="scientific">Phytohabitans houttuyneae</name>
    <dbReference type="NCBI Taxonomy" id="1076126"/>
    <lineage>
        <taxon>Bacteria</taxon>
        <taxon>Bacillati</taxon>
        <taxon>Actinomycetota</taxon>
        <taxon>Actinomycetes</taxon>
        <taxon>Micromonosporales</taxon>
        <taxon>Micromonosporaceae</taxon>
    </lineage>
</organism>
<gene>
    <name evidence="8" type="ORF">Phou_096780</name>
</gene>
<evidence type="ECO:0000256" key="2">
    <source>
        <dbReference type="ARBA" id="ARBA00022692"/>
    </source>
</evidence>
<dbReference type="GO" id="GO:0016020">
    <property type="term" value="C:membrane"/>
    <property type="evidence" value="ECO:0007669"/>
    <property type="project" value="UniProtKB-SubCell"/>
</dbReference>
<dbReference type="InterPro" id="IPR007016">
    <property type="entry name" value="O-antigen_ligase-rel_domated"/>
</dbReference>
<proteinExistence type="predicted"/>
<comment type="caution">
    <text evidence="8">The sequence shown here is derived from an EMBL/GenBank/DDBJ whole genome shotgun (WGS) entry which is preliminary data.</text>
</comment>
<feature type="compositionally biased region" description="Basic and acidic residues" evidence="5">
    <location>
        <begin position="434"/>
        <end position="444"/>
    </location>
</feature>
<dbReference type="RefSeq" id="WP_173070596.1">
    <property type="nucleotide sequence ID" value="NZ_BAABGO010000009.1"/>
</dbReference>
<dbReference type="Proteomes" id="UP000482800">
    <property type="component" value="Unassembled WGS sequence"/>
</dbReference>
<dbReference type="AlphaFoldDB" id="A0A6V8KS81"/>
<evidence type="ECO:0000256" key="4">
    <source>
        <dbReference type="ARBA" id="ARBA00023136"/>
    </source>
</evidence>
<accession>A0A6V8KS81</accession>
<keyword evidence="2 6" id="KW-0812">Transmembrane</keyword>
<dbReference type="InterPro" id="IPR051533">
    <property type="entry name" value="WaaL-like"/>
</dbReference>
<feature type="transmembrane region" description="Helical" evidence="6">
    <location>
        <begin position="97"/>
        <end position="118"/>
    </location>
</feature>
<keyword evidence="9" id="KW-1185">Reference proteome</keyword>
<dbReference type="Pfam" id="PF04932">
    <property type="entry name" value="Wzy_C"/>
    <property type="match status" value="1"/>
</dbReference>
<feature type="transmembrane region" description="Helical" evidence="6">
    <location>
        <begin position="130"/>
        <end position="149"/>
    </location>
</feature>
<dbReference type="EMBL" id="BLPF01000004">
    <property type="protein sequence ID" value="GFJ85498.1"/>
    <property type="molecule type" value="Genomic_DNA"/>
</dbReference>
<feature type="transmembrane region" description="Helical" evidence="6">
    <location>
        <begin position="387"/>
        <end position="403"/>
    </location>
</feature>
<dbReference type="PANTHER" id="PTHR37422">
    <property type="entry name" value="TEICHURONIC ACID BIOSYNTHESIS PROTEIN TUAE"/>
    <property type="match status" value="1"/>
</dbReference>
<evidence type="ECO:0000313" key="9">
    <source>
        <dbReference type="Proteomes" id="UP000482800"/>
    </source>
</evidence>
<evidence type="ECO:0000256" key="1">
    <source>
        <dbReference type="ARBA" id="ARBA00004141"/>
    </source>
</evidence>
<feature type="transmembrane region" description="Helical" evidence="6">
    <location>
        <begin position="190"/>
        <end position="212"/>
    </location>
</feature>
<name>A0A6V8KS81_9ACTN</name>
<dbReference type="PANTHER" id="PTHR37422:SF13">
    <property type="entry name" value="LIPOPOLYSACCHARIDE BIOSYNTHESIS PROTEIN PA4999-RELATED"/>
    <property type="match status" value="1"/>
</dbReference>
<protein>
    <recommendedName>
        <fullName evidence="7">O-antigen ligase-related domain-containing protein</fullName>
    </recommendedName>
</protein>
<feature type="transmembrane region" description="Helical" evidence="6">
    <location>
        <begin position="268"/>
        <end position="290"/>
    </location>
</feature>
<reference evidence="8 9" key="2">
    <citation type="submission" date="2020-03" db="EMBL/GenBank/DDBJ databases">
        <authorList>
            <person name="Ichikawa N."/>
            <person name="Kimura A."/>
            <person name="Kitahashi Y."/>
            <person name="Uohara A."/>
        </authorList>
    </citation>
    <scope>NUCLEOTIDE SEQUENCE [LARGE SCALE GENOMIC DNA]</scope>
    <source>
        <strain evidence="8 9">NBRC 108639</strain>
    </source>
</reference>
<evidence type="ECO:0000259" key="7">
    <source>
        <dbReference type="Pfam" id="PF04932"/>
    </source>
</evidence>
<feature type="transmembrane region" description="Helical" evidence="6">
    <location>
        <begin position="349"/>
        <end position="375"/>
    </location>
</feature>
<evidence type="ECO:0000256" key="6">
    <source>
        <dbReference type="SAM" id="Phobius"/>
    </source>
</evidence>
<keyword evidence="4 6" id="KW-0472">Membrane</keyword>
<evidence type="ECO:0000313" key="8">
    <source>
        <dbReference type="EMBL" id="GFJ85498.1"/>
    </source>
</evidence>
<feature type="transmembrane region" description="Helical" evidence="6">
    <location>
        <begin position="72"/>
        <end position="91"/>
    </location>
</feature>
<sequence length="486" mass="50971">MAEPLRKAAGALAGRSPALAAGALFVLAVPQIYLLPEGRIDIALTTVVTGLLAPGLLLVVWRGAGRSLLRLWLVRVLLGLIAIRVLALAWSPEPRSGLQPIVVLGQFAVTVALMAQLLRREPGQVRLLHWLYWPWVAAEAALVVLFRVAPDVEDGFLRTAGGWFAGQNTVGALFGEGRNNVLDVAKSGGVFVNANVAAMFLGVNGLAALALAVVTRQRWLRVLGVALLLTVPFTGSKSATVLTVALPAAAFGIQQLTRAAAPAVRRRLLAGSLIGGTAVIALLLTVSAGLRDAMVEAFVGRTIIWRFGAEEFREHPVLGLGFGGWDDGFGPYAAAEGLDRSFPPHNVLLAAWANTGIAGLLLSAAFFALAAWLCARHMSRPGGDRRMVPFVAAAVAWVFVQGMGENTDLFGVIHLIPILSLLIAYLIRPAGEESKDSATNHRGDSATPTVPAVGDLHREPGGGAAELPAAVRGAGPGADHEESRVA</sequence>
<feature type="transmembrane region" description="Helical" evidence="6">
    <location>
        <begin position="409"/>
        <end position="427"/>
    </location>
</feature>
<feature type="transmembrane region" description="Helical" evidence="6">
    <location>
        <begin position="12"/>
        <end position="34"/>
    </location>
</feature>
<feature type="transmembrane region" description="Helical" evidence="6">
    <location>
        <begin position="40"/>
        <end position="60"/>
    </location>
</feature>
<evidence type="ECO:0000256" key="5">
    <source>
        <dbReference type="SAM" id="MobiDB-lite"/>
    </source>
</evidence>
<evidence type="ECO:0000256" key="3">
    <source>
        <dbReference type="ARBA" id="ARBA00022989"/>
    </source>
</evidence>
<keyword evidence="3 6" id="KW-1133">Transmembrane helix</keyword>